<dbReference type="EMBL" id="JBHTIM010000001">
    <property type="protein sequence ID" value="MFD0781323.1"/>
    <property type="molecule type" value="Genomic_DNA"/>
</dbReference>
<evidence type="ECO:0000256" key="1">
    <source>
        <dbReference type="SAM" id="Phobius"/>
    </source>
</evidence>
<feature type="transmembrane region" description="Helical" evidence="1">
    <location>
        <begin position="191"/>
        <end position="217"/>
    </location>
</feature>
<feature type="transmembrane region" description="Helical" evidence="1">
    <location>
        <begin position="160"/>
        <end position="179"/>
    </location>
</feature>
<accession>A0ABW2ZRQ4</accession>
<feature type="transmembrane region" description="Helical" evidence="1">
    <location>
        <begin position="37"/>
        <end position="56"/>
    </location>
</feature>
<keyword evidence="1" id="KW-0812">Transmembrane</keyword>
<feature type="transmembrane region" description="Helical" evidence="1">
    <location>
        <begin position="96"/>
        <end position="120"/>
    </location>
</feature>
<feature type="transmembrane region" description="Helical" evidence="1">
    <location>
        <begin position="353"/>
        <end position="376"/>
    </location>
</feature>
<feature type="transmembrane region" description="Helical" evidence="1">
    <location>
        <begin position="132"/>
        <end position="154"/>
    </location>
</feature>
<keyword evidence="3" id="KW-1185">Reference proteome</keyword>
<evidence type="ECO:0000313" key="2">
    <source>
        <dbReference type="EMBL" id="MFD0781323.1"/>
    </source>
</evidence>
<gene>
    <name evidence="2" type="ORF">ACFQZV_08425</name>
</gene>
<feature type="transmembrane region" description="Helical" evidence="1">
    <location>
        <begin position="229"/>
        <end position="250"/>
    </location>
</feature>
<keyword evidence="1" id="KW-0472">Membrane</keyword>
<organism evidence="2 3">
    <name type="scientific">Microbacterium koreense</name>
    <dbReference type="NCBI Taxonomy" id="323761"/>
    <lineage>
        <taxon>Bacteria</taxon>
        <taxon>Bacillati</taxon>
        <taxon>Actinomycetota</taxon>
        <taxon>Actinomycetes</taxon>
        <taxon>Micrococcales</taxon>
        <taxon>Microbacteriaceae</taxon>
        <taxon>Microbacterium</taxon>
    </lineage>
</organism>
<sequence length="388" mass="40441">MNSTVSAADAFSRDIPRRVESPTGRLAKIPAGRWQRWGLRLVIAAVYAALAVWLNAGYGGDWTGTANADLATRVDALRFDSGIAVIGDLYPPITSLIALVIPGGALGLAFAGAFLGGIVVQQVMQAQIRKGFPASVTIIVTLALATTPVYTYTVTTNFEATLGLMFFALGMLDLVRFVTRANTQAGFRAGLLFACSALSDVYLVFSALVAALGGALLRQSRTGARLANAIVVAFPTVAVFGSLALLGAAFGAGPLMMFRGDLSWSTERATAWVEFLATPSGVLYLAPVALIALAAIALGSPWAGLFAVLLNAATAVAFILGLTPPGTAGTTYIMLVFLAIAIIPSTKSRLHQGLIGVAAILLWGIGWATAFTWPVLRTWMETLGGMAS</sequence>
<keyword evidence="1" id="KW-1133">Transmembrane helix</keyword>
<dbReference type="RefSeq" id="WP_378749808.1">
    <property type="nucleotide sequence ID" value="NZ_JBHSSV010000002.1"/>
</dbReference>
<protein>
    <submittedName>
        <fullName evidence="2">Uncharacterized protein</fullName>
    </submittedName>
</protein>
<comment type="caution">
    <text evidence="2">The sequence shown here is derived from an EMBL/GenBank/DDBJ whole genome shotgun (WGS) entry which is preliminary data.</text>
</comment>
<name>A0ABW2ZRQ4_9MICO</name>
<feature type="transmembrane region" description="Helical" evidence="1">
    <location>
        <begin position="271"/>
        <end position="296"/>
    </location>
</feature>
<proteinExistence type="predicted"/>
<dbReference type="Proteomes" id="UP001597042">
    <property type="component" value="Unassembled WGS sequence"/>
</dbReference>
<reference evidence="3" key="1">
    <citation type="journal article" date="2019" name="Int. J. Syst. Evol. Microbiol.">
        <title>The Global Catalogue of Microorganisms (GCM) 10K type strain sequencing project: providing services to taxonomists for standard genome sequencing and annotation.</title>
        <authorList>
            <consortium name="The Broad Institute Genomics Platform"/>
            <consortium name="The Broad Institute Genome Sequencing Center for Infectious Disease"/>
            <person name="Wu L."/>
            <person name="Ma J."/>
        </authorList>
    </citation>
    <scope>NUCLEOTIDE SEQUENCE [LARGE SCALE GENOMIC DNA]</scope>
    <source>
        <strain evidence="3">CCUG 50754</strain>
    </source>
</reference>
<feature type="transmembrane region" description="Helical" evidence="1">
    <location>
        <begin position="329"/>
        <end position="347"/>
    </location>
</feature>
<evidence type="ECO:0000313" key="3">
    <source>
        <dbReference type="Proteomes" id="UP001597042"/>
    </source>
</evidence>